<feature type="non-terminal residue" evidence="4">
    <location>
        <position position="160"/>
    </location>
</feature>
<evidence type="ECO:0000256" key="1">
    <source>
        <dbReference type="SAM" id="Coils"/>
    </source>
</evidence>
<proteinExistence type="predicted"/>
<feature type="domain" description="Genetic suppressor element-like" evidence="3">
    <location>
        <begin position="139"/>
        <end position="160"/>
    </location>
</feature>
<protein>
    <recommendedName>
        <fullName evidence="3">Genetic suppressor element-like domain-containing protein</fullName>
    </recommendedName>
</protein>
<dbReference type="EMBL" id="JAMKFB020000025">
    <property type="protein sequence ID" value="KAL0154806.1"/>
    <property type="molecule type" value="Genomic_DNA"/>
</dbReference>
<dbReference type="PANTHER" id="PTHR17608:SF4">
    <property type="entry name" value="GENETIC SUPPRESSOR ELEMENT 1"/>
    <property type="match status" value="1"/>
</dbReference>
<feature type="compositionally biased region" description="Polar residues" evidence="2">
    <location>
        <begin position="100"/>
        <end position="115"/>
    </location>
</feature>
<evidence type="ECO:0000313" key="4">
    <source>
        <dbReference type="EMBL" id="KAL0154806.1"/>
    </source>
</evidence>
<evidence type="ECO:0000256" key="2">
    <source>
        <dbReference type="SAM" id="MobiDB-lite"/>
    </source>
</evidence>
<gene>
    <name evidence="4" type="ORF">M9458_049069</name>
</gene>
<dbReference type="InterPro" id="IPR042337">
    <property type="entry name" value="GSE1"/>
</dbReference>
<feature type="region of interest" description="Disordered" evidence="2">
    <location>
        <begin position="1"/>
        <end position="81"/>
    </location>
</feature>
<name>A0ABD0N1U4_CIRMR</name>
<comment type="caution">
    <text evidence="4">The sequence shown here is derived from an EMBL/GenBank/DDBJ whole genome shotgun (WGS) entry which is preliminary data.</text>
</comment>
<dbReference type="Proteomes" id="UP001529510">
    <property type="component" value="Unassembled WGS sequence"/>
</dbReference>
<dbReference type="AlphaFoldDB" id="A0ABD0N1U4"/>
<feature type="coiled-coil region" evidence="1">
    <location>
        <begin position="133"/>
        <end position="160"/>
    </location>
</feature>
<reference evidence="4 5" key="1">
    <citation type="submission" date="2024-05" db="EMBL/GenBank/DDBJ databases">
        <title>Genome sequencing and assembly of Indian major carp, Cirrhinus mrigala (Hamilton, 1822).</title>
        <authorList>
            <person name="Mohindra V."/>
            <person name="Chowdhury L.M."/>
            <person name="Lal K."/>
            <person name="Jena J.K."/>
        </authorList>
    </citation>
    <scope>NUCLEOTIDE SEQUENCE [LARGE SCALE GENOMIC DNA]</scope>
    <source>
        <strain evidence="4">CM1030</strain>
        <tissue evidence="4">Blood</tissue>
    </source>
</reference>
<feature type="compositionally biased region" description="Pro residues" evidence="2">
    <location>
        <begin position="12"/>
        <end position="23"/>
    </location>
</feature>
<feature type="region of interest" description="Disordered" evidence="2">
    <location>
        <begin position="100"/>
        <end position="128"/>
    </location>
</feature>
<accession>A0ABD0N1U4</accession>
<keyword evidence="1" id="KW-0175">Coiled coil</keyword>
<sequence length="160" mass="17915">YAVGVRDVPQPLGAPPPLITPKPLPRDQHPSAPAPSSLWNPVSLLSSPPDRPLSHIRPYSGHSRPKPPEEDVRPSSTRVSSLLEPGKYLVDLEKSTRSFMNQQRAAFSQSGQSGDYRTPQGAPVDRPDPMMVYDQALQQHRRLVSKLDLEEKKRREAREK</sequence>
<feature type="non-terminal residue" evidence="4">
    <location>
        <position position="1"/>
    </location>
</feature>
<keyword evidence="5" id="KW-1185">Reference proteome</keyword>
<dbReference type="InterPro" id="IPR022207">
    <property type="entry name" value="GSE-like"/>
</dbReference>
<organism evidence="4 5">
    <name type="scientific">Cirrhinus mrigala</name>
    <name type="common">Mrigala</name>
    <dbReference type="NCBI Taxonomy" id="683832"/>
    <lineage>
        <taxon>Eukaryota</taxon>
        <taxon>Metazoa</taxon>
        <taxon>Chordata</taxon>
        <taxon>Craniata</taxon>
        <taxon>Vertebrata</taxon>
        <taxon>Euteleostomi</taxon>
        <taxon>Actinopterygii</taxon>
        <taxon>Neopterygii</taxon>
        <taxon>Teleostei</taxon>
        <taxon>Ostariophysi</taxon>
        <taxon>Cypriniformes</taxon>
        <taxon>Cyprinidae</taxon>
        <taxon>Labeoninae</taxon>
        <taxon>Labeonini</taxon>
        <taxon>Cirrhinus</taxon>
    </lineage>
</organism>
<evidence type="ECO:0000259" key="3">
    <source>
        <dbReference type="Pfam" id="PF12540"/>
    </source>
</evidence>
<dbReference type="PANTHER" id="PTHR17608">
    <property type="entry name" value="GENETIC SUPPRESSOR ELEMENT 1"/>
    <property type="match status" value="1"/>
</dbReference>
<evidence type="ECO:0000313" key="5">
    <source>
        <dbReference type="Proteomes" id="UP001529510"/>
    </source>
</evidence>
<dbReference type="Pfam" id="PF12540">
    <property type="entry name" value="DUF3736"/>
    <property type="match status" value="1"/>
</dbReference>